<sequence>MMKKLLGLLVGLSLVGCASQPRDLVGIKAISANSVLPKTYMMVPLNQDDFNKNSILYKQVAQVLRQSLSSRGFVLENDPDKASQIVFLNLYRTGAKSSTRNVTVPTWGQTGVSSATTYGTVNTYGNGYGTLNTTTTYTPTYGVTGSYTTQVTDTFYTIVIALNSYDFAKFKAKNTDELWETQIALTSSTPDGLGAYKGIAAYVAPYLDTTLDHDAQLYLTPNEYMPAVAAN</sequence>
<dbReference type="Proteomes" id="UP000505325">
    <property type="component" value="Chromosome"/>
</dbReference>
<dbReference type="PROSITE" id="PS51257">
    <property type="entry name" value="PROKAR_LIPOPROTEIN"/>
    <property type="match status" value="1"/>
</dbReference>
<accession>A0A6M8U5V7</accession>
<evidence type="ECO:0008006" key="3">
    <source>
        <dbReference type="Google" id="ProtNLM"/>
    </source>
</evidence>
<organism evidence="1 2">
    <name type="scientific">Paramixta manurensis</name>
    <dbReference type="NCBI Taxonomy" id="2740817"/>
    <lineage>
        <taxon>Bacteria</taxon>
        <taxon>Pseudomonadati</taxon>
        <taxon>Pseudomonadota</taxon>
        <taxon>Gammaproteobacteria</taxon>
        <taxon>Enterobacterales</taxon>
        <taxon>Erwiniaceae</taxon>
        <taxon>Paramixta</taxon>
    </lineage>
</organism>
<dbReference type="KEGG" id="pmak:PMPD1_1048"/>
<protein>
    <recommendedName>
        <fullName evidence="3">DUF4136 domain-containing protein</fullName>
    </recommendedName>
</protein>
<evidence type="ECO:0000313" key="1">
    <source>
        <dbReference type="EMBL" id="QKJ86015.1"/>
    </source>
</evidence>
<name>A0A6M8U5V7_9GAMM</name>
<gene>
    <name evidence="1" type="ORF">PMPD1_1048</name>
</gene>
<proteinExistence type="predicted"/>
<dbReference type="AlphaFoldDB" id="A0A6M8U5V7"/>
<dbReference type="EMBL" id="CP054212">
    <property type="protein sequence ID" value="QKJ86015.1"/>
    <property type="molecule type" value="Genomic_DNA"/>
</dbReference>
<evidence type="ECO:0000313" key="2">
    <source>
        <dbReference type="Proteomes" id="UP000505325"/>
    </source>
</evidence>
<keyword evidence="2" id="KW-1185">Reference proteome</keyword>
<reference evidence="1 2" key="1">
    <citation type="submission" date="2020-06" db="EMBL/GenBank/DDBJ databases">
        <title>Genome sequence of Paramixta manurensis strain PD-1.</title>
        <authorList>
            <person name="Lee C.W."/>
            <person name="Kim J."/>
        </authorList>
    </citation>
    <scope>NUCLEOTIDE SEQUENCE [LARGE SCALE GENOMIC DNA]</scope>
    <source>
        <strain evidence="1 2">PD-1</strain>
    </source>
</reference>
<dbReference type="RefSeq" id="WP_173633060.1">
    <property type="nucleotide sequence ID" value="NZ_CP054212.1"/>
</dbReference>